<evidence type="ECO:0000256" key="6">
    <source>
        <dbReference type="SAM" id="Phobius"/>
    </source>
</evidence>
<dbReference type="InterPro" id="IPR004119">
    <property type="entry name" value="EcKL"/>
</dbReference>
<dbReference type="SUPFAM" id="SSF56112">
    <property type="entry name" value="Protein kinase-like (PK-like)"/>
    <property type="match status" value="1"/>
</dbReference>
<dbReference type="Pfam" id="PF00664">
    <property type="entry name" value="ABC_membrane"/>
    <property type="match status" value="1"/>
</dbReference>
<dbReference type="InterPro" id="IPR011009">
    <property type="entry name" value="Kinase-like_dom_sf"/>
</dbReference>
<feature type="compositionally biased region" description="Basic and acidic residues" evidence="5">
    <location>
        <begin position="513"/>
        <end position="524"/>
    </location>
</feature>
<evidence type="ECO:0000256" key="1">
    <source>
        <dbReference type="ARBA" id="ARBA00004141"/>
    </source>
</evidence>
<feature type="transmembrane region" description="Helical" evidence="6">
    <location>
        <begin position="548"/>
        <end position="571"/>
    </location>
</feature>
<dbReference type="InterPro" id="IPR036640">
    <property type="entry name" value="ABC1_TM_sf"/>
</dbReference>
<dbReference type="CDD" id="cd18577">
    <property type="entry name" value="ABC_6TM_Pgp_ABCB1_D1_like"/>
    <property type="match status" value="1"/>
</dbReference>
<proteinExistence type="predicted"/>
<evidence type="ECO:0000256" key="3">
    <source>
        <dbReference type="ARBA" id="ARBA00022989"/>
    </source>
</evidence>
<keyword evidence="3 6" id="KW-1133">Transmembrane helix</keyword>
<dbReference type="Gene3D" id="1.20.1560.10">
    <property type="entry name" value="ABC transporter type 1, transmembrane domain"/>
    <property type="match status" value="1"/>
</dbReference>
<dbReference type="SMART" id="SM00587">
    <property type="entry name" value="CHK"/>
    <property type="match status" value="1"/>
</dbReference>
<dbReference type="GO" id="GO:0015421">
    <property type="term" value="F:ABC-type oligopeptide transporter activity"/>
    <property type="evidence" value="ECO:0007669"/>
    <property type="project" value="TreeGrafter"/>
</dbReference>
<dbReference type="AlphaFoldDB" id="A0A7R9E9M8"/>
<evidence type="ECO:0000256" key="2">
    <source>
        <dbReference type="ARBA" id="ARBA00022692"/>
    </source>
</evidence>
<protein>
    <recommendedName>
        <fullName evidence="7">ABC transmembrane type-1 domain-containing protein</fullName>
    </recommendedName>
</protein>
<feature type="domain" description="ABC transmembrane type-1" evidence="7">
    <location>
        <begin position="551"/>
        <end position="831"/>
    </location>
</feature>
<dbReference type="PROSITE" id="PS50929">
    <property type="entry name" value="ABC_TM1F"/>
    <property type="match status" value="1"/>
</dbReference>
<gene>
    <name evidence="8" type="ORF">TMSB3V08_LOCUS6471</name>
</gene>
<evidence type="ECO:0000313" key="8">
    <source>
        <dbReference type="EMBL" id="CAD7429695.1"/>
    </source>
</evidence>
<name>A0A7R9E9M8_9NEOP</name>
<sequence>MHDPTTAPITKGAAVARASRGKVLENEASLDFLVRVFSRLKNDTPGPLTYHANALLTELSRDSPMSLTDRFGAIYRAALRFTLYPFYYNTASKEKLLHHHVTKNTTTGQDDIIPVLKYPITMPGADALEHKHSGGKSEELLTKWDLEQLLSAKLGPDTRVDSIATKQLTQPGENYGSNILSVEVTLLPDYKKLDLVAKLVPLSPFLREIFNCGVTVRTEIDVYTKVSKEFQEIQRENNISKKGYLDIFPHCYGARVSRNEDVGQLADEGAAILIENLTPLGYRCGDRITDVDLEHSEMVVSRLAKFHATSIAIKIKKPSVFKEVIMKVCENARPKPNDEMKKGFDKMIESHIKQLEDIPDCLKHIDKLKAMIKSEDMNENKTKPKEPFAAISHNDFWTNNMMFKYDSSVMKAGMVASVGRGATATIRCNLCYLMDVHTPAWTGGQYCGLCSIIPRSGCMPTLQKPYQSASKESKMKPPKENGSSNGVMVTRVRSLDEDEVITPQKKGSPLEPEFTKLTKPKKEDSSDDSAPPVAFFKLFRFSTASEKFILFIGLISGIACGLCTPANSLLYGDLTGSMVDFGTYAGIASMNESAIIPPEVVQEFVDAIVRFAIGISCVGAVMLVCTYISITTFNYAAQKQIFRIRSLFLQSALLQDISWYDLNQTGDFASRMTEDLNKLEEGIGEKVAMCEFYLVAFISSIILAFIKGWELTLICLVSLPITLLFVGITTRIASALSRKELEVYGQAGSIAEEVLSSIRTVVAFGGESKEVDRYQVNLGAAKDNNIKRGFFSGLGFGGLWFCIYSNYAFSFWYAVGLVIENKYDVSTMFTSCDLNKQMVRPFAQGAPQIRIQSDAKALWVKDRQTDKRHALMLPEGKHEIKFQHVLTNWSHHVVRKN</sequence>
<feature type="transmembrane region" description="Helical" evidence="6">
    <location>
        <begin position="711"/>
        <end position="729"/>
    </location>
</feature>
<evidence type="ECO:0000256" key="4">
    <source>
        <dbReference type="ARBA" id="ARBA00023136"/>
    </source>
</evidence>
<accession>A0A7R9E9M8</accession>
<dbReference type="PANTHER" id="PTHR43394:SF27">
    <property type="entry name" value="ATP-DEPENDENT TRANSLOCASE ABCB1-LIKE"/>
    <property type="match status" value="1"/>
</dbReference>
<feature type="transmembrane region" description="Helical" evidence="6">
    <location>
        <begin position="687"/>
        <end position="705"/>
    </location>
</feature>
<organism evidence="8">
    <name type="scientific">Timema monikensis</name>
    <dbReference type="NCBI Taxonomy" id="170555"/>
    <lineage>
        <taxon>Eukaryota</taxon>
        <taxon>Metazoa</taxon>
        <taxon>Ecdysozoa</taxon>
        <taxon>Arthropoda</taxon>
        <taxon>Hexapoda</taxon>
        <taxon>Insecta</taxon>
        <taxon>Pterygota</taxon>
        <taxon>Neoptera</taxon>
        <taxon>Polyneoptera</taxon>
        <taxon>Phasmatodea</taxon>
        <taxon>Timematodea</taxon>
        <taxon>Timematoidea</taxon>
        <taxon>Timematidae</taxon>
        <taxon>Timema</taxon>
    </lineage>
</organism>
<dbReference type="PANTHER" id="PTHR43394">
    <property type="entry name" value="ATP-DEPENDENT PERMEASE MDL1, MITOCHONDRIAL"/>
    <property type="match status" value="1"/>
</dbReference>
<reference evidence="8" key="1">
    <citation type="submission" date="2020-11" db="EMBL/GenBank/DDBJ databases">
        <authorList>
            <person name="Tran Van P."/>
        </authorList>
    </citation>
    <scope>NUCLEOTIDE SEQUENCE</scope>
</reference>
<evidence type="ECO:0000256" key="5">
    <source>
        <dbReference type="SAM" id="MobiDB-lite"/>
    </source>
</evidence>
<evidence type="ECO:0000259" key="7">
    <source>
        <dbReference type="PROSITE" id="PS50929"/>
    </source>
</evidence>
<dbReference type="GO" id="GO:0090374">
    <property type="term" value="P:oligopeptide export from mitochondrion"/>
    <property type="evidence" value="ECO:0007669"/>
    <property type="project" value="TreeGrafter"/>
</dbReference>
<feature type="region of interest" description="Disordered" evidence="5">
    <location>
        <begin position="466"/>
        <end position="486"/>
    </location>
</feature>
<keyword evidence="4 6" id="KW-0472">Membrane</keyword>
<dbReference type="InterPro" id="IPR015897">
    <property type="entry name" value="CHK_kinase-like"/>
</dbReference>
<keyword evidence="2 6" id="KW-0812">Transmembrane</keyword>
<dbReference type="InterPro" id="IPR039421">
    <property type="entry name" value="Type_1_exporter"/>
</dbReference>
<dbReference type="GO" id="GO:0005524">
    <property type="term" value="F:ATP binding"/>
    <property type="evidence" value="ECO:0007669"/>
    <property type="project" value="InterPro"/>
</dbReference>
<feature type="transmembrane region" description="Helical" evidence="6">
    <location>
        <begin position="790"/>
        <end position="815"/>
    </location>
</feature>
<dbReference type="GO" id="GO:0005743">
    <property type="term" value="C:mitochondrial inner membrane"/>
    <property type="evidence" value="ECO:0007669"/>
    <property type="project" value="TreeGrafter"/>
</dbReference>
<dbReference type="InterPro" id="IPR011527">
    <property type="entry name" value="ABC1_TM_dom"/>
</dbReference>
<dbReference type="Pfam" id="PF02958">
    <property type="entry name" value="EcKL"/>
    <property type="match status" value="1"/>
</dbReference>
<comment type="subcellular location">
    <subcellularLocation>
        <location evidence="1">Membrane</location>
        <topology evidence="1">Multi-pass membrane protein</topology>
    </subcellularLocation>
</comment>
<dbReference type="SUPFAM" id="SSF90123">
    <property type="entry name" value="ABC transporter transmembrane region"/>
    <property type="match status" value="1"/>
</dbReference>
<dbReference type="Gene3D" id="3.90.1200.10">
    <property type="match status" value="1"/>
</dbReference>
<feature type="region of interest" description="Disordered" evidence="5">
    <location>
        <begin position="501"/>
        <end position="529"/>
    </location>
</feature>
<dbReference type="EMBL" id="OB794177">
    <property type="protein sequence ID" value="CAD7429695.1"/>
    <property type="molecule type" value="Genomic_DNA"/>
</dbReference>
<feature type="transmembrane region" description="Helical" evidence="6">
    <location>
        <begin position="607"/>
        <end position="636"/>
    </location>
</feature>